<reference evidence="2" key="1">
    <citation type="submission" date="2020-05" db="UniProtKB">
        <authorList>
            <consortium name="EnsemblMetazoa"/>
        </authorList>
    </citation>
    <scope>IDENTIFICATION</scope>
    <source>
        <strain evidence="2">TTRI</strain>
    </source>
</reference>
<name>A0A1A9VI03_GLOAU</name>
<proteinExistence type="predicted"/>
<organism evidence="2 3">
    <name type="scientific">Glossina austeni</name>
    <name type="common">Savannah tsetse fly</name>
    <dbReference type="NCBI Taxonomy" id="7395"/>
    <lineage>
        <taxon>Eukaryota</taxon>
        <taxon>Metazoa</taxon>
        <taxon>Ecdysozoa</taxon>
        <taxon>Arthropoda</taxon>
        <taxon>Hexapoda</taxon>
        <taxon>Insecta</taxon>
        <taxon>Pterygota</taxon>
        <taxon>Neoptera</taxon>
        <taxon>Endopterygota</taxon>
        <taxon>Diptera</taxon>
        <taxon>Brachycera</taxon>
        <taxon>Muscomorpha</taxon>
        <taxon>Hippoboscoidea</taxon>
        <taxon>Glossinidae</taxon>
        <taxon>Glossina</taxon>
    </lineage>
</organism>
<evidence type="ECO:0000313" key="3">
    <source>
        <dbReference type="Proteomes" id="UP000078200"/>
    </source>
</evidence>
<protein>
    <submittedName>
        <fullName evidence="2">Uncharacterized protein</fullName>
    </submittedName>
</protein>
<feature type="compositionally biased region" description="Polar residues" evidence="1">
    <location>
        <begin position="71"/>
        <end position="121"/>
    </location>
</feature>
<evidence type="ECO:0000313" key="2">
    <source>
        <dbReference type="EnsemblMetazoa" id="GAUT038082-PA"/>
    </source>
</evidence>
<accession>A0A1A9VI03</accession>
<dbReference type="VEuPathDB" id="VectorBase:GAUT038082"/>
<keyword evidence="3" id="KW-1185">Reference proteome</keyword>
<feature type="region of interest" description="Disordered" evidence="1">
    <location>
        <begin position="66"/>
        <end position="133"/>
    </location>
</feature>
<evidence type="ECO:0000256" key="1">
    <source>
        <dbReference type="SAM" id="MobiDB-lite"/>
    </source>
</evidence>
<dbReference type="AlphaFoldDB" id="A0A1A9VI03"/>
<dbReference type="EnsemblMetazoa" id="GAUT038082-RA">
    <property type="protein sequence ID" value="GAUT038082-PA"/>
    <property type="gene ID" value="GAUT038082"/>
</dbReference>
<dbReference type="Proteomes" id="UP000078200">
    <property type="component" value="Unassembled WGS sequence"/>
</dbReference>
<sequence length="133" mass="15411">MWYMRRRDFTNLDELMELANDFEAIPTGNMPHEALRETHRVYQPFARRRDLPNKWAWAPVPMPPGWPIAKQGSTTTYRSRRNQLTSTRYNDTYNIQSQRPSSTPKIYSENQPPSNQANLVESGSPAAESVKKA</sequence>